<evidence type="ECO:0000313" key="6">
    <source>
        <dbReference type="Proteomes" id="UP000255303"/>
    </source>
</evidence>
<evidence type="ECO:0000256" key="1">
    <source>
        <dbReference type="ARBA" id="ARBA00023014"/>
    </source>
</evidence>
<sequence>MSHNVALSFADGKTLFIGVKPGELLLDAALRQGISLPLDCREGVCGTCQGRCEAGRYQQDYVDEEALCERDLAQRKMLACQTRVQSDAAFYFDLDSSLCHANSLERVGAVVRAVEHVSPTTAILHLDASTDGGPLRFLPGQYARLNIPDTEEWRAYSFANRPNAQNHLQFLIRLLPDGVMSNYLRERCQPGQRLELELPLGSFYLRQIERPLMLVAGGTGLSAFLGMLDEMAERGGCGQPVRLFYGVNQDADLCERERLESYRERIADFDFMPVVSQPSPAWSGLRGYIPEHFDRSELSAQPFDMYLCGPPPMVEAVRSWLDEAGLGDTRLYSEKFLQSAGARR</sequence>
<dbReference type="Pfam" id="PF00111">
    <property type="entry name" value="Fer2"/>
    <property type="match status" value="1"/>
</dbReference>
<evidence type="ECO:0000313" key="5">
    <source>
        <dbReference type="EMBL" id="SUD51045.1"/>
    </source>
</evidence>
<dbReference type="PROSITE" id="PS51085">
    <property type="entry name" value="2FE2S_FER_2"/>
    <property type="match status" value="1"/>
</dbReference>
<dbReference type="EMBL" id="UGUV01000002">
    <property type="protein sequence ID" value="SUD51045.1"/>
    <property type="molecule type" value="Genomic_DNA"/>
</dbReference>
<dbReference type="Gene3D" id="3.40.50.80">
    <property type="entry name" value="Nucleotide-binding domain of ferredoxin-NADP reductase (FNR) module"/>
    <property type="match status" value="1"/>
</dbReference>
<name>A0A379JRA2_ECTOL</name>
<dbReference type="InterPro" id="IPR012675">
    <property type="entry name" value="Beta-grasp_dom_sf"/>
</dbReference>
<dbReference type="InterPro" id="IPR050415">
    <property type="entry name" value="MRET"/>
</dbReference>
<dbReference type="Pfam" id="PF00175">
    <property type="entry name" value="NAD_binding_1"/>
    <property type="match status" value="1"/>
</dbReference>
<dbReference type="InterPro" id="IPR008333">
    <property type="entry name" value="Cbr1-like_FAD-bd_dom"/>
</dbReference>
<feature type="domain" description="2Fe-2S ferredoxin-type" evidence="3">
    <location>
        <begin position="3"/>
        <end position="98"/>
    </location>
</feature>
<dbReference type="GO" id="GO:0051213">
    <property type="term" value="F:dioxygenase activity"/>
    <property type="evidence" value="ECO:0007669"/>
    <property type="project" value="UniProtKB-KW"/>
</dbReference>
<dbReference type="Pfam" id="PF00970">
    <property type="entry name" value="FAD_binding_6"/>
    <property type="match status" value="1"/>
</dbReference>
<keyword evidence="1" id="KW-0411">Iron-sulfur</keyword>
<evidence type="ECO:0000259" key="4">
    <source>
        <dbReference type="PROSITE" id="PS51384"/>
    </source>
</evidence>
<dbReference type="SUPFAM" id="SSF54292">
    <property type="entry name" value="2Fe-2S ferredoxin-like"/>
    <property type="match status" value="1"/>
</dbReference>
<accession>A0A379JRA2</accession>
<keyword evidence="1" id="KW-0479">Metal-binding</keyword>
<protein>
    <submittedName>
        <fullName evidence="5">Anthranilate dioxygenase reductase component</fullName>
    </submittedName>
</protein>
<dbReference type="InterPro" id="IPR017927">
    <property type="entry name" value="FAD-bd_FR_type"/>
</dbReference>
<evidence type="ECO:0000256" key="2">
    <source>
        <dbReference type="ARBA" id="ARBA00034078"/>
    </source>
</evidence>
<feature type="domain" description="FAD-binding FR-type" evidence="4">
    <location>
        <begin position="104"/>
        <end position="206"/>
    </location>
</feature>
<dbReference type="InterPro" id="IPR001433">
    <property type="entry name" value="OxRdtase_FAD/NAD-bd"/>
</dbReference>
<evidence type="ECO:0000259" key="3">
    <source>
        <dbReference type="PROSITE" id="PS51085"/>
    </source>
</evidence>
<keyword evidence="1" id="KW-0408">Iron</keyword>
<dbReference type="RefSeq" id="WP_074859447.1">
    <property type="nucleotide sequence ID" value="NZ_FNZC01000040.1"/>
</dbReference>
<dbReference type="NCBIfam" id="NF008822">
    <property type="entry name" value="PRK11872.1"/>
    <property type="match status" value="1"/>
</dbReference>
<proteinExistence type="predicted"/>
<comment type="cofactor">
    <cofactor evidence="2">
        <name>[2Fe-2S] cluster</name>
        <dbReference type="ChEBI" id="CHEBI:190135"/>
    </cofactor>
</comment>
<dbReference type="InterPro" id="IPR036010">
    <property type="entry name" value="2Fe-2S_ferredoxin-like_sf"/>
</dbReference>
<dbReference type="InterPro" id="IPR039261">
    <property type="entry name" value="FNR_nucleotide-bd"/>
</dbReference>
<dbReference type="PRINTS" id="PR00410">
    <property type="entry name" value="PHEHYDRXLASE"/>
</dbReference>
<keyword evidence="5" id="KW-0223">Dioxygenase</keyword>
<dbReference type="CDD" id="cd06209">
    <property type="entry name" value="BenDO_FAD_NAD"/>
    <property type="match status" value="1"/>
</dbReference>
<dbReference type="PRINTS" id="PR00371">
    <property type="entry name" value="FPNCR"/>
</dbReference>
<reference evidence="5 6" key="1">
    <citation type="submission" date="2018-06" db="EMBL/GenBank/DDBJ databases">
        <authorList>
            <consortium name="Pathogen Informatics"/>
            <person name="Doyle S."/>
        </authorList>
    </citation>
    <scope>NUCLEOTIDE SEQUENCE [LARGE SCALE GENOMIC DNA]</scope>
    <source>
        <strain evidence="5 6">NCTC10692</strain>
    </source>
</reference>
<dbReference type="InterPro" id="IPR006058">
    <property type="entry name" value="2Fe2S_fd_BS"/>
</dbReference>
<dbReference type="GO" id="GO:0051537">
    <property type="term" value="F:2 iron, 2 sulfur cluster binding"/>
    <property type="evidence" value="ECO:0007669"/>
    <property type="project" value="InterPro"/>
</dbReference>
<dbReference type="InterPro" id="IPR017938">
    <property type="entry name" value="Riboflavin_synthase-like_b-brl"/>
</dbReference>
<keyword evidence="5" id="KW-0560">Oxidoreductase</keyword>
<dbReference type="Proteomes" id="UP000255303">
    <property type="component" value="Unassembled WGS sequence"/>
</dbReference>
<dbReference type="PANTHER" id="PTHR47354">
    <property type="entry name" value="NADH OXIDOREDUCTASE HCR"/>
    <property type="match status" value="1"/>
</dbReference>
<dbReference type="PROSITE" id="PS51384">
    <property type="entry name" value="FAD_FR"/>
    <property type="match status" value="1"/>
</dbReference>
<dbReference type="SUPFAM" id="SSF63380">
    <property type="entry name" value="Riboflavin synthase domain-like"/>
    <property type="match status" value="1"/>
</dbReference>
<dbReference type="CDD" id="cd00207">
    <property type="entry name" value="fer2"/>
    <property type="match status" value="1"/>
</dbReference>
<dbReference type="PROSITE" id="PS00197">
    <property type="entry name" value="2FE2S_FER_1"/>
    <property type="match status" value="1"/>
</dbReference>
<dbReference type="PANTHER" id="PTHR47354:SF5">
    <property type="entry name" value="PROTEIN RFBI"/>
    <property type="match status" value="1"/>
</dbReference>
<gene>
    <name evidence="5" type="primary">antC</name>
    <name evidence="5" type="ORF">NCTC10692_01480</name>
</gene>
<dbReference type="Gene3D" id="3.10.20.30">
    <property type="match status" value="1"/>
</dbReference>
<dbReference type="AlphaFoldDB" id="A0A379JRA2"/>
<dbReference type="InterPro" id="IPR047683">
    <property type="entry name" value="BenC-like_FAD_NAD-bd"/>
</dbReference>
<dbReference type="Gene3D" id="2.40.30.10">
    <property type="entry name" value="Translation factors"/>
    <property type="match status" value="1"/>
</dbReference>
<dbReference type="InterPro" id="IPR001709">
    <property type="entry name" value="Flavoprot_Pyr_Nucl_cyt_Rdtase"/>
</dbReference>
<dbReference type="SUPFAM" id="SSF52343">
    <property type="entry name" value="Ferredoxin reductase-like, C-terminal NADP-linked domain"/>
    <property type="match status" value="1"/>
</dbReference>
<dbReference type="InterPro" id="IPR001041">
    <property type="entry name" value="2Fe-2S_ferredoxin-type"/>
</dbReference>
<organism evidence="5 6">
    <name type="scientific">Ectopseudomonas oleovorans</name>
    <name type="common">Pseudomonas oleovorans</name>
    <dbReference type="NCBI Taxonomy" id="301"/>
    <lineage>
        <taxon>Bacteria</taxon>
        <taxon>Pseudomonadati</taxon>
        <taxon>Pseudomonadota</taxon>
        <taxon>Gammaproteobacteria</taxon>
        <taxon>Pseudomonadales</taxon>
        <taxon>Pseudomonadaceae</taxon>
        <taxon>Ectopseudomonas</taxon>
    </lineage>
</organism>